<keyword evidence="2" id="KW-0813">Transport</keyword>
<organism evidence="11 12">
    <name type="scientific">Tetrabaena socialis</name>
    <dbReference type="NCBI Taxonomy" id="47790"/>
    <lineage>
        <taxon>Eukaryota</taxon>
        <taxon>Viridiplantae</taxon>
        <taxon>Chlorophyta</taxon>
        <taxon>core chlorophytes</taxon>
        <taxon>Chlorophyceae</taxon>
        <taxon>CS clade</taxon>
        <taxon>Chlamydomonadales</taxon>
        <taxon>Tetrabaenaceae</taxon>
        <taxon>Tetrabaena</taxon>
    </lineage>
</organism>
<dbReference type="GO" id="GO:0005249">
    <property type="term" value="F:voltage-gated potassium channel activity"/>
    <property type="evidence" value="ECO:0007669"/>
    <property type="project" value="InterPro"/>
</dbReference>
<gene>
    <name evidence="11" type="ORF">TSOC_012146</name>
</gene>
<evidence type="ECO:0000256" key="2">
    <source>
        <dbReference type="ARBA" id="ARBA00022448"/>
    </source>
</evidence>
<dbReference type="InterPro" id="IPR028325">
    <property type="entry name" value="VG_K_chnl"/>
</dbReference>
<dbReference type="Pfam" id="PF07885">
    <property type="entry name" value="Ion_trans_2"/>
    <property type="match status" value="1"/>
</dbReference>
<keyword evidence="4" id="KW-1133">Transmembrane helix</keyword>
<dbReference type="SUPFAM" id="SSF81324">
    <property type="entry name" value="Voltage-gated potassium channels"/>
    <property type="match status" value="1"/>
</dbReference>
<evidence type="ECO:0000256" key="4">
    <source>
        <dbReference type="ARBA" id="ARBA00022989"/>
    </source>
</evidence>
<dbReference type="Gene3D" id="1.10.287.70">
    <property type="match status" value="1"/>
</dbReference>
<feature type="compositionally biased region" description="Gly residues" evidence="8">
    <location>
        <begin position="282"/>
        <end position="293"/>
    </location>
</feature>
<evidence type="ECO:0000256" key="9">
    <source>
        <dbReference type="SAM" id="SignalP"/>
    </source>
</evidence>
<comment type="subcellular location">
    <subcellularLocation>
        <location evidence="1">Membrane</location>
        <topology evidence="1">Multi-pass membrane protein</topology>
    </subcellularLocation>
</comment>
<comment type="caution">
    <text evidence="11">The sequence shown here is derived from an EMBL/GenBank/DDBJ whole genome shotgun (WGS) entry which is preliminary data.</text>
</comment>
<dbReference type="GO" id="GO:0008076">
    <property type="term" value="C:voltage-gated potassium channel complex"/>
    <property type="evidence" value="ECO:0007669"/>
    <property type="project" value="InterPro"/>
</dbReference>
<dbReference type="EMBL" id="PGGS01000762">
    <property type="protein sequence ID" value="PNH01919.1"/>
    <property type="molecule type" value="Genomic_DNA"/>
</dbReference>
<keyword evidence="9" id="KW-0732">Signal</keyword>
<feature type="region of interest" description="Disordered" evidence="8">
    <location>
        <begin position="363"/>
        <end position="405"/>
    </location>
</feature>
<evidence type="ECO:0000256" key="3">
    <source>
        <dbReference type="ARBA" id="ARBA00022692"/>
    </source>
</evidence>
<feature type="compositionally biased region" description="Pro residues" evidence="8">
    <location>
        <begin position="373"/>
        <end position="386"/>
    </location>
</feature>
<evidence type="ECO:0000256" key="6">
    <source>
        <dbReference type="ARBA" id="ARBA00023136"/>
    </source>
</evidence>
<dbReference type="InterPro" id="IPR013099">
    <property type="entry name" value="K_chnl_dom"/>
</dbReference>
<dbReference type="Proteomes" id="UP000236333">
    <property type="component" value="Unassembled WGS sequence"/>
</dbReference>
<feature type="signal peptide" evidence="9">
    <location>
        <begin position="1"/>
        <end position="17"/>
    </location>
</feature>
<keyword evidence="3" id="KW-0812">Transmembrane</keyword>
<sequence length="405" mass="41679">MLVLMAFFVSLIVVTAATLLFFAERGVYDEALGYYVREHERYFTSDGDPIVSPFESIPAGFWWAIVTVMTVGYGDVVPISVGGRFVASFTMLCGEQAGRGLVSASAAPSASGRNRGWALARSRVAAVARTSPHVGSLGRMASALHREFSEKARGIGAFCCCGPAEGALACTCDDTGIGGAQGDGARSSARVAFAAAYAHPFAAANTTTTTTATTTTGGVRHASADGMYRRPAPSIDGMLRSASVVHRRAVPTRMRRQLGGASGSFAGAVAAAQAADAAAGVGAAGGPSAGSGSGWPDASVHGGGVAVVAPDRTEPEANADTTARLKEALSMLRGTWLHDKMVSEVAETLAMEEEVHKHWLQLVQAASPSGRQRPPPPTPGTHPPRPGEATEERAPEAEGGELGAE</sequence>
<evidence type="ECO:0000256" key="8">
    <source>
        <dbReference type="SAM" id="MobiDB-lite"/>
    </source>
</evidence>
<name>A0A2J7ZNS2_9CHLO</name>
<feature type="region of interest" description="Disordered" evidence="8">
    <location>
        <begin position="212"/>
        <end position="232"/>
    </location>
</feature>
<keyword evidence="7" id="KW-0407">Ion channel</keyword>
<reference evidence="11 12" key="1">
    <citation type="journal article" date="2017" name="Mol. Biol. Evol.">
        <title>The 4-celled Tetrabaena socialis nuclear genome reveals the essential components for genetic control of cell number at the origin of multicellularity in the volvocine lineage.</title>
        <authorList>
            <person name="Featherston J."/>
            <person name="Arakaki Y."/>
            <person name="Hanschen E.R."/>
            <person name="Ferris P.J."/>
            <person name="Michod R.E."/>
            <person name="Olson B.J.S.C."/>
            <person name="Nozaki H."/>
            <person name="Durand P.M."/>
        </authorList>
    </citation>
    <scope>NUCLEOTIDE SEQUENCE [LARGE SCALE GENOMIC DNA]</scope>
    <source>
        <strain evidence="11 12">NIES-571</strain>
    </source>
</reference>
<evidence type="ECO:0000259" key="10">
    <source>
        <dbReference type="Pfam" id="PF07885"/>
    </source>
</evidence>
<dbReference type="PANTHER" id="PTHR11537:SF254">
    <property type="entry name" value="POTASSIUM VOLTAGE-GATED CHANNEL PROTEIN SHAB"/>
    <property type="match status" value="1"/>
</dbReference>
<evidence type="ECO:0000256" key="7">
    <source>
        <dbReference type="ARBA" id="ARBA00023303"/>
    </source>
</evidence>
<feature type="region of interest" description="Disordered" evidence="8">
    <location>
        <begin position="281"/>
        <end position="318"/>
    </location>
</feature>
<dbReference type="PANTHER" id="PTHR11537">
    <property type="entry name" value="VOLTAGE-GATED POTASSIUM CHANNEL"/>
    <property type="match status" value="1"/>
</dbReference>
<keyword evidence="6" id="KW-0472">Membrane</keyword>
<feature type="domain" description="Potassium channel" evidence="10">
    <location>
        <begin position="56"/>
        <end position="94"/>
    </location>
</feature>
<keyword evidence="5" id="KW-0406">Ion transport</keyword>
<keyword evidence="12" id="KW-1185">Reference proteome</keyword>
<evidence type="ECO:0000313" key="11">
    <source>
        <dbReference type="EMBL" id="PNH01919.1"/>
    </source>
</evidence>
<accession>A0A2J7ZNS2</accession>
<evidence type="ECO:0000256" key="1">
    <source>
        <dbReference type="ARBA" id="ARBA00004141"/>
    </source>
</evidence>
<evidence type="ECO:0000313" key="12">
    <source>
        <dbReference type="Proteomes" id="UP000236333"/>
    </source>
</evidence>
<evidence type="ECO:0000256" key="5">
    <source>
        <dbReference type="ARBA" id="ARBA00023065"/>
    </source>
</evidence>
<dbReference type="GO" id="GO:0001508">
    <property type="term" value="P:action potential"/>
    <property type="evidence" value="ECO:0007669"/>
    <property type="project" value="TreeGrafter"/>
</dbReference>
<dbReference type="AlphaFoldDB" id="A0A2J7ZNS2"/>
<dbReference type="OrthoDB" id="415460at2759"/>
<feature type="chain" id="PRO_5014425600" evidence="9">
    <location>
        <begin position="18"/>
        <end position="405"/>
    </location>
</feature>
<proteinExistence type="predicted"/>
<protein>
    <submittedName>
        <fullName evidence="11">Potassium voltage-gated channel subfamily A member 4</fullName>
    </submittedName>
</protein>